<dbReference type="PANTHER" id="PTHR13355">
    <property type="entry name" value="GLUCOSAMINE 6-PHOSPHATE N-ACETYLTRANSFERASE"/>
    <property type="match status" value="1"/>
</dbReference>
<name>A0A1B1TEV1_9ARCH</name>
<proteinExistence type="predicted"/>
<dbReference type="Pfam" id="PF00583">
    <property type="entry name" value="Acetyltransf_1"/>
    <property type="match status" value="1"/>
</dbReference>
<dbReference type="Gene3D" id="3.40.630.30">
    <property type="match status" value="1"/>
</dbReference>
<reference evidence="2" key="2">
    <citation type="journal article" date="2015" name="ISME J.">
        <title>A new class of marine Euryarchaeota group II from the Mediterranean deep chlorophyll maximum.</title>
        <authorList>
            <person name="Martin-Cuadrado A.B."/>
            <person name="Garcia-Heredia I."/>
            <person name="Molto A.G."/>
            <person name="Lopez-Ubeda R."/>
            <person name="Kimes N."/>
            <person name="Lopez-Garcia P."/>
            <person name="Moreira D."/>
            <person name="Rodriguez-Valera F."/>
        </authorList>
    </citation>
    <scope>NUCLEOTIDE SEQUENCE</scope>
</reference>
<feature type="domain" description="N-acetyltransferase" evidence="1">
    <location>
        <begin position="1"/>
        <end position="143"/>
    </location>
</feature>
<accession>A0A1B1TEV1</accession>
<evidence type="ECO:0000313" key="2">
    <source>
        <dbReference type="EMBL" id="ANV80782.1"/>
    </source>
</evidence>
<dbReference type="PANTHER" id="PTHR13355:SF22">
    <property type="entry name" value="SLL0786 PROTEIN"/>
    <property type="match status" value="1"/>
</dbReference>
<dbReference type="CDD" id="cd04301">
    <property type="entry name" value="NAT_SF"/>
    <property type="match status" value="1"/>
</dbReference>
<dbReference type="InterPro" id="IPR039143">
    <property type="entry name" value="GNPNAT1-like"/>
</dbReference>
<dbReference type="GO" id="GO:0008080">
    <property type="term" value="F:N-acetyltransferase activity"/>
    <property type="evidence" value="ECO:0007669"/>
    <property type="project" value="TreeGrafter"/>
</dbReference>
<dbReference type="EMBL" id="KP211907">
    <property type="protein sequence ID" value="ANV80782.1"/>
    <property type="molecule type" value="Genomic_DNA"/>
</dbReference>
<dbReference type="AlphaFoldDB" id="A0A1B1TEV1"/>
<dbReference type="SUPFAM" id="SSF55729">
    <property type="entry name" value="Acyl-CoA N-acyltransferases (Nat)"/>
    <property type="match status" value="1"/>
</dbReference>
<evidence type="ECO:0000259" key="1">
    <source>
        <dbReference type="PROSITE" id="PS51186"/>
    </source>
</evidence>
<reference evidence="2" key="1">
    <citation type="submission" date="2014-11" db="EMBL/GenBank/DDBJ databases">
        <authorList>
            <person name="Zhu J."/>
            <person name="Qi W."/>
            <person name="Song R."/>
        </authorList>
    </citation>
    <scope>NUCLEOTIDE SEQUENCE</scope>
</reference>
<dbReference type="PROSITE" id="PS51186">
    <property type="entry name" value="GNAT"/>
    <property type="match status" value="1"/>
</dbReference>
<dbReference type="InterPro" id="IPR000182">
    <property type="entry name" value="GNAT_dom"/>
</dbReference>
<protein>
    <recommendedName>
        <fullName evidence="1">N-acetyltransferase domain-containing protein</fullName>
    </recommendedName>
</protein>
<sequence length="143" mass="16752">MECRLVWLDSMNQDHLDLRFRVLRIGMPRGTEHYPKVDNDPRTKFLCAYINQEMVGCSTLQVDSRDGCKYRIRGMAVDSEYRNKGIGSKIVNELQRIAEEEKTGIWCNARIKAVPMYARCGFQIVSDIFEIENIGPHYDMEWR</sequence>
<dbReference type="InterPro" id="IPR016181">
    <property type="entry name" value="Acyl_CoA_acyltransferase"/>
</dbReference>
<organism evidence="2">
    <name type="scientific">uncultured Poseidoniia archaeon</name>
    <dbReference type="NCBI Taxonomy" id="1697135"/>
    <lineage>
        <taxon>Archaea</taxon>
        <taxon>Methanobacteriati</taxon>
        <taxon>Thermoplasmatota</taxon>
        <taxon>Candidatus Poseidoniia</taxon>
        <taxon>environmental samples</taxon>
    </lineage>
</organism>